<sequence>MTIAQALKEKNKKIAGIQKIWEKIHRYNSVQEGAERPYSTKDLYLQAERELASLVELKTRIHSASAPVRTLVFELSELKALVQRVRSVSTANGTWREKYENITTVMNAELDILWQDDKVEKIENRIDSIQEKLDTFNHTTEI</sequence>
<dbReference type="EMBL" id="LR796923">
    <property type="protein sequence ID" value="CAB4175589.1"/>
    <property type="molecule type" value="Genomic_DNA"/>
</dbReference>
<organism evidence="1">
    <name type="scientific">uncultured Caudovirales phage</name>
    <dbReference type="NCBI Taxonomy" id="2100421"/>
    <lineage>
        <taxon>Viruses</taxon>
        <taxon>Duplodnaviria</taxon>
        <taxon>Heunggongvirae</taxon>
        <taxon>Uroviricota</taxon>
        <taxon>Caudoviricetes</taxon>
        <taxon>Peduoviridae</taxon>
        <taxon>Maltschvirus</taxon>
        <taxon>Maltschvirus maltsch</taxon>
    </lineage>
</organism>
<protein>
    <submittedName>
        <fullName evidence="1">Uncharacterized protein</fullName>
    </submittedName>
</protein>
<name>A0A6J5PUM6_9CAUD</name>
<reference evidence="1" key="1">
    <citation type="submission" date="2020-05" db="EMBL/GenBank/DDBJ databases">
        <authorList>
            <person name="Chiriac C."/>
            <person name="Salcher M."/>
            <person name="Ghai R."/>
            <person name="Kavagutti S V."/>
        </authorList>
    </citation>
    <scope>NUCLEOTIDE SEQUENCE</scope>
</reference>
<proteinExistence type="predicted"/>
<gene>
    <name evidence="1" type="ORF">UFOVP972_265</name>
</gene>
<evidence type="ECO:0000313" key="1">
    <source>
        <dbReference type="EMBL" id="CAB4175589.1"/>
    </source>
</evidence>
<dbReference type="Gene3D" id="6.10.320.10">
    <property type="match status" value="1"/>
</dbReference>
<accession>A0A6J5PUM6</accession>